<dbReference type="EMBL" id="JAQJCQ010000017">
    <property type="protein sequence ID" value="MEL4893248.1"/>
    <property type="molecule type" value="Genomic_DNA"/>
</dbReference>
<dbReference type="InterPro" id="IPR025633">
    <property type="entry name" value="DUF4291"/>
</dbReference>
<dbReference type="Pfam" id="PF14124">
    <property type="entry name" value="DUF4291"/>
    <property type="match status" value="1"/>
</dbReference>
<dbReference type="PANTHER" id="PTHR38567:SF1">
    <property type="entry name" value="DUF4291 DOMAIN-CONTAINING PROTEIN"/>
    <property type="match status" value="1"/>
</dbReference>
<name>A0ABU9LFP5_9XANT</name>
<dbReference type="PANTHER" id="PTHR38567">
    <property type="entry name" value="DUF4291 DOMAIN-CONTAINING PROTEIN"/>
    <property type="match status" value="1"/>
</dbReference>
<feature type="compositionally biased region" description="Basic residues" evidence="1">
    <location>
        <begin position="257"/>
        <end position="274"/>
    </location>
</feature>
<feature type="compositionally biased region" description="Basic and acidic residues" evidence="1">
    <location>
        <begin position="223"/>
        <end position="235"/>
    </location>
</feature>
<sequence length="285" mass="31963">MAQFVLDHQRFGGEFSYDRMSWIKPSFLWTMYRAGWAQKRGRERILAIRLPRACCHYAGTAGTASRTRRATRAGHNAPHVDCRHTPDVLRRPPHTARLLGRTASATCIRLAGHAAAATSARRLLCAGGAMGRHPRRHGRPDRPVAATRRQPARHSAVVQAVGAAGRLPLERDRRQAHSRLARPLAGDRGPGRGPCHPRYRQRRRAVRVPRGRRMAPPTAGRQPGDRIRWPGDHGQHHGRTRRCRIRRQRRAVRHCPQRGRRVAGRLSGQRRRGRALSGNAGLVAG</sequence>
<organism evidence="2 3">
    <name type="scientific">Xanthomonas protegens</name>
    <dbReference type="NCBI Taxonomy" id="3380705"/>
    <lineage>
        <taxon>Bacteria</taxon>
        <taxon>Pseudomonadati</taxon>
        <taxon>Pseudomonadota</taxon>
        <taxon>Gammaproteobacteria</taxon>
        <taxon>Lysobacterales</taxon>
        <taxon>Lysobacteraceae</taxon>
        <taxon>Xanthomonas</taxon>
    </lineage>
</organism>
<reference evidence="2 3" key="1">
    <citation type="journal article" date="2024" name="FEMS Microbiol. Lett.">
        <title>Xanthomonas protegens sp. nov., a novel rice seed-associated bacterium, provides in vivo protection against X. oryzae pv. oryzae, the bacterial leaf blight pathogen.</title>
        <authorList>
            <person name="Rana R."/>
            <person name="Sharma A."/>
            <person name="Madhavan V.N."/>
            <person name="Korpole S."/>
            <person name="Sonti R.V."/>
            <person name="Patel H.K."/>
            <person name="Patil P.B."/>
        </authorList>
    </citation>
    <scope>NUCLEOTIDE SEQUENCE [LARGE SCALE GENOMIC DNA]</scope>
    <source>
        <strain evidence="2 3">PPL118</strain>
    </source>
</reference>
<accession>A0ABU9LFP5</accession>
<feature type="region of interest" description="Disordered" evidence="1">
    <location>
        <begin position="203"/>
        <end position="244"/>
    </location>
</feature>
<protein>
    <submittedName>
        <fullName evidence="2">DUF4291 family protein</fullName>
    </submittedName>
</protein>
<feature type="region of interest" description="Disordered" evidence="1">
    <location>
        <begin position="129"/>
        <end position="156"/>
    </location>
</feature>
<proteinExistence type="predicted"/>
<evidence type="ECO:0000313" key="2">
    <source>
        <dbReference type="EMBL" id="MEL4893248.1"/>
    </source>
</evidence>
<feature type="region of interest" description="Disordered" evidence="1">
    <location>
        <begin position="257"/>
        <end position="285"/>
    </location>
</feature>
<gene>
    <name evidence="2" type="ORF">PIQ37_17635</name>
</gene>
<comment type="caution">
    <text evidence="2">The sequence shown here is derived from an EMBL/GenBank/DDBJ whole genome shotgun (WGS) entry which is preliminary data.</text>
</comment>
<evidence type="ECO:0000313" key="3">
    <source>
        <dbReference type="Proteomes" id="UP001486626"/>
    </source>
</evidence>
<feature type="compositionally biased region" description="Basic residues" evidence="1">
    <location>
        <begin position="203"/>
        <end position="213"/>
    </location>
</feature>
<evidence type="ECO:0000256" key="1">
    <source>
        <dbReference type="SAM" id="MobiDB-lite"/>
    </source>
</evidence>
<keyword evidence="3" id="KW-1185">Reference proteome</keyword>
<dbReference type="Proteomes" id="UP001486626">
    <property type="component" value="Unassembled WGS sequence"/>
</dbReference>